<keyword evidence="1" id="KW-0677">Repeat</keyword>
<dbReference type="SMART" id="SM00248">
    <property type="entry name" value="ANK"/>
    <property type="match status" value="3"/>
</dbReference>
<sequence length="293" mass="33645">MLSISTKLNTWIILYTVDSPTHCEGSLQMAYDHTLARLSTRSPCCISERTEEKNKSRTSTGYKDELVFDEDGKPLLRRTTPLHQVVKVDLSRSLPKLFKIYQRADANYTDESGLSHFHVACMNGFDDVVKRFLELGQDSNCIREETDLRDVFRREEIECLLSDSVCMNSADTYICAKKEVFVGFVARSGYKDEPDVDEDGRLLLPRTTPLHRAASSSNYRSPPNLQSTVRELFKIYVRLDVNYTDEKGLTHFHVACRYGCDEIVEKFLRLGRDPNYLVENRRLTATLGFEART</sequence>
<dbReference type="InterPro" id="IPR051637">
    <property type="entry name" value="Ank_repeat_dom-contain_49"/>
</dbReference>
<dbReference type="InterPro" id="IPR002110">
    <property type="entry name" value="Ankyrin_rpt"/>
</dbReference>
<dbReference type="PROSITE" id="PS50088">
    <property type="entry name" value="ANK_REPEAT"/>
    <property type="match status" value="1"/>
</dbReference>
<dbReference type="AlphaFoldDB" id="A0A6H5IZN2"/>
<gene>
    <name evidence="4" type="ORF">TBRA_LOCUS13117</name>
</gene>
<protein>
    <submittedName>
        <fullName evidence="4">Uncharacterized protein</fullName>
    </submittedName>
</protein>
<dbReference type="PANTHER" id="PTHR24180:SF45">
    <property type="entry name" value="POLY [ADP-RIBOSE] POLYMERASE TANKYRASE"/>
    <property type="match status" value="1"/>
</dbReference>
<dbReference type="InterPro" id="IPR036770">
    <property type="entry name" value="Ankyrin_rpt-contain_sf"/>
</dbReference>
<dbReference type="OrthoDB" id="10251692at2759"/>
<organism evidence="4 5">
    <name type="scientific">Trichogramma brassicae</name>
    <dbReference type="NCBI Taxonomy" id="86971"/>
    <lineage>
        <taxon>Eukaryota</taxon>
        <taxon>Metazoa</taxon>
        <taxon>Ecdysozoa</taxon>
        <taxon>Arthropoda</taxon>
        <taxon>Hexapoda</taxon>
        <taxon>Insecta</taxon>
        <taxon>Pterygota</taxon>
        <taxon>Neoptera</taxon>
        <taxon>Endopterygota</taxon>
        <taxon>Hymenoptera</taxon>
        <taxon>Apocrita</taxon>
        <taxon>Proctotrupomorpha</taxon>
        <taxon>Chalcidoidea</taxon>
        <taxon>Trichogrammatidae</taxon>
        <taxon>Trichogramma</taxon>
    </lineage>
</organism>
<evidence type="ECO:0000256" key="1">
    <source>
        <dbReference type="ARBA" id="ARBA00022737"/>
    </source>
</evidence>
<dbReference type="Proteomes" id="UP000479190">
    <property type="component" value="Unassembled WGS sequence"/>
</dbReference>
<evidence type="ECO:0000256" key="2">
    <source>
        <dbReference type="ARBA" id="ARBA00023043"/>
    </source>
</evidence>
<feature type="repeat" description="ANK" evidence="3">
    <location>
        <begin position="112"/>
        <end position="144"/>
    </location>
</feature>
<evidence type="ECO:0000313" key="4">
    <source>
        <dbReference type="EMBL" id="CAB0041449.1"/>
    </source>
</evidence>
<reference evidence="4 5" key="1">
    <citation type="submission" date="2020-02" db="EMBL/GenBank/DDBJ databases">
        <authorList>
            <person name="Ferguson B K."/>
        </authorList>
    </citation>
    <scope>NUCLEOTIDE SEQUENCE [LARGE SCALE GENOMIC DNA]</scope>
</reference>
<evidence type="ECO:0000256" key="3">
    <source>
        <dbReference type="PROSITE-ProRule" id="PRU00023"/>
    </source>
</evidence>
<accession>A0A6H5IZN2</accession>
<dbReference type="PANTHER" id="PTHR24180">
    <property type="entry name" value="CYCLIN-DEPENDENT KINASE INHIBITOR 2C-RELATED"/>
    <property type="match status" value="1"/>
</dbReference>
<dbReference type="Gene3D" id="1.25.40.20">
    <property type="entry name" value="Ankyrin repeat-containing domain"/>
    <property type="match status" value="2"/>
</dbReference>
<proteinExistence type="predicted"/>
<dbReference type="Pfam" id="PF13857">
    <property type="entry name" value="Ank_5"/>
    <property type="match status" value="1"/>
</dbReference>
<keyword evidence="2 3" id="KW-0040">ANK repeat</keyword>
<name>A0A6H5IZN2_9HYME</name>
<dbReference type="SUPFAM" id="SSF48403">
    <property type="entry name" value="Ankyrin repeat"/>
    <property type="match status" value="1"/>
</dbReference>
<keyword evidence="5" id="KW-1185">Reference proteome</keyword>
<dbReference type="EMBL" id="CADCXV010001116">
    <property type="protein sequence ID" value="CAB0041449.1"/>
    <property type="molecule type" value="Genomic_DNA"/>
</dbReference>
<evidence type="ECO:0000313" key="5">
    <source>
        <dbReference type="Proteomes" id="UP000479190"/>
    </source>
</evidence>